<evidence type="ECO:0000313" key="12">
    <source>
        <dbReference type="Proteomes" id="UP001432099"/>
    </source>
</evidence>
<evidence type="ECO:0000256" key="6">
    <source>
        <dbReference type="ARBA" id="ARBA00022840"/>
    </source>
</evidence>
<keyword evidence="4 8" id="KW-0317">Glutathione biosynthesis</keyword>
<dbReference type="EC" id="6.3.2.2" evidence="2 9"/>
<evidence type="ECO:0000259" key="10">
    <source>
        <dbReference type="Pfam" id="PF04262"/>
    </source>
</evidence>
<dbReference type="InterPro" id="IPR007370">
    <property type="entry name" value="Glu_cys_ligase"/>
</dbReference>
<proteinExistence type="inferred from homology"/>
<evidence type="ECO:0000256" key="9">
    <source>
        <dbReference type="RuleBase" id="RU004391"/>
    </source>
</evidence>
<evidence type="ECO:0000256" key="7">
    <source>
        <dbReference type="ARBA" id="ARBA00048819"/>
    </source>
</evidence>
<evidence type="ECO:0000313" key="11">
    <source>
        <dbReference type="EMBL" id="BEH90774.1"/>
    </source>
</evidence>
<dbReference type="Pfam" id="PF04262">
    <property type="entry name" value="Glu_cys_ligase"/>
    <property type="match status" value="1"/>
</dbReference>
<dbReference type="EMBL" id="AP028127">
    <property type="protein sequence ID" value="BEH90774.1"/>
    <property type="molecule type" value="Genomic_DNA"/>
</dbReference>
<dbReference type="PANTHER" id="PTHR38761:SF1">
    <property type="entry name" value="GLUTAMATE--CYSTEINE LIGASE"/>
    <property type="match status" value="1"/>
</dbReference>
<name>A0ABM8IHR9_9FIRM</name>
<comment type="pathway">
    <text evidence="1 9">Sulfur metabolism; glutathione biosynthesis; glutathione from L-cysteine and L-glutamate: step 1/2.</text>
</comment>
<dbReference type="Proteomes" id="UP001432099">
    <property type="component" value="Chromosome"/>
</dbReference>
<reference evidence="11" key="1">
    <citation type="journal article" date="2024" name="Int. J. Syst. Evol. Microbiol.">
        <title>Turicibacter faecis sp. nov., isolated from faeces of heart failure mouse model.</title>
        <authorList>
            <person name="Imamura Y."/>
            <person name="Motooka D."/>
            <person name="Nakajima Y."/>
            <person name="Ito S."/>
            <person name="Kitakaze M."/>
            <person name="Iida T."/>
            <person name="Nakamura S."/>
        </authorList>
    </citation>
    <scope>NUCLEOTIDE SEQUENCE</scope>
    <source>
        <strain evidence="11">TC023</strain>
    </source>
</reference>
<dbReference type="InterPro" id="IPR006334">
    <property type="entry name" value="Glut_cys_ligase"/>
</dbReference>
<feature type="domain" description="Glutamate--cysteine ligase" evidence="10">
    <location>
        <begin position="5"/>
        <end position="263"/>
    </location>
</feature>
<keyword evidence="3 8" id="KW-0436">Ligase</keyword>
<keyword evidence="12" id="KW-1185">Reference proteome</keyword>
<keyword evidence="5" id="KW-0547">Nucleotide-binding</keyword>
<dbReference type="NCBIfam" id="NF002688">
    <property type="entry name" value="PRK02471.1"/>
    <property type="match status" value="1"/>
</dbReference>
<dbReference type="InterPro" id="IPR014746">
    <property type="entry name" value="Gln_synth/guanido_kin_cat_dom"/>
</dbReference>
<dbReference type="PANTHER" id="PTHR38761">
    <property type="entry name" value="GLUTAMATE--CYSTEINE LIGASE"/>
    <property type="match status" value="1"/>
</dbReference>
<keyword evidence="6" id="KW-0067">ATP-binding</keyword>
<comment type="catalytic activity">
    <reaction evidence="7 9">
        <text>L-cysteine + L-glutamate + ATP = gamma-L-glutamyl-L-cysteine + ADP + phosphate + H(+)</text>
        <dbReference type="Rhea" id="RHEA:13285"/>
        <dbReference type="ChEBI" id="CHEBI:15378"/>
        <dbReference type="ChEBI" id="CHEBI:29985"/>
        <dbReference type="ChEBI" id="CHEBI:30616"/>
        <dbReference type="ChEBI" id="CHEBI:35235"/>
        <dbReference type="ChEBI" id="CHEBI:43474"/>
        <dbReference type="ChEBI" id="CHEBI:58173"/>
        <dbReference type="ChEBI" id="CHEBI:456216"/>
        <dbReference type="EC" id="6.3.2.2"/>
    </reaction>
</comment>
<organism evidence="11 12">
    <name type="scientific">Turicibacter faecis</name>
    <dbReference type="NCBI Taxonomy" id="2963365"/>
    <lineage>
        <taxon>Bacteria</taxon>
        <taxon>Bacillati</taxon>
        <taxon>Bacillota</taxon>
        <taxon>Erysipelotrichia</taxon>
        <taxon>Erysipelotrichales</taxon>
        <taxon>Turicibacteraceae</taxon>
        <taxon>Turicibacter</taxon>
    </lineage>
</organism>
<evidence type="ECO:0000256" key="5">
    <source>
        <dbReference type="ARBA" id="ARBA00022741"/>
    </source>
</evidence>
<sequence>MLLELKEKLTVEDLYHGNFGIEREGLRVTQEGKLADTPHPEVFGDKLKNPFITTDFSESQIEMITPVCQTINQVHRSLASLYHQTIKGLQRKEYLWPQSMPCLLEEKQVVAIAHFTSDEEGRALMAYRKLLLDKYGAKKQLISGIHYNFSFSETLLKKLFLERGASQSYQLFKDQVYLKIVRQYLRYRWLLIYFLGASPVIDTSYLSECKAPLKQIARDSFSYEGAISFRNSSDGYQNKVPIYVDYKDVKSYVRSLQTYIDKQTLFSYKEFYSPIRLKARNPQRFMDSLKQEGISYLEIRSIDLNPFEPLGISKTDLQFIHLFILFLLESEEVEVENWQQEANFNAEQIAREGRCSSLRLKRRDEEVLMTEWALEILNKMKQINDTFGLYQEAMMDQKVNQLRYPEETISGKMVELMRRSSYLDLNLSLARRYKDSLKHHLVLGKRVKTVDLGKENETCLN</sequence>
<evidence type="ECO:0000256" key="8">
    <source>
        <dbReference type="RuleBase" id="RU003544"/>
    </source>
</evidence>
<evidence type="ECO:0000256" key="2">
    <source>
        <dbReference type="ARBA" id="ARBA00012220"/>
    </source>
</evidence>
<dbReference type="RefSeq" id="WP_262950629.1">
    <property type="nucleotide sequence ID" value="NZ_AP028127.1"/>
</dbReference>
<protein>
    <recommendedName>
        <fullName evidence="2 9">Glutamate--cysteine ligase</fullName>
        <ecNumber evidence="2 9">6.3.2.2</ecNumber>
    </recommendedName>
</protein>
<gene>
    <name evidence="11" type="ORF">T23_08760</name>
</gene>
<evidence type="ECO:0000256" key="4">
    <source>
        <dbReference type="ARBA" id="ARBA00022684"/>
    </source>
</evidence>
<evidence type="ECO:0000256" key="1">
    <source>
        <dbReference type="ARBA" id="ARBA00005006"/>
    </source>
</evidence>
<accession>A0ABM8IHR9</accession>
<comment type="similarity">
    <text evidence="8">Belongs to the glutamate--cysteine ligase type 1 family.</text>
</comment>
<dbReference type="SUPFAM" id="SSF55931">
    <property type="entry name" value="Glutamine synthetase/guanido kinase"/>
    <property type="match status" value="1"/>
</dbReference>
<evidence type="ECO:0000256" key="3">
    <source>
        <dbReference type="ARBA" id="ARBA00022598"/>
    </source>
</evidence>
<dbReference type="Gene3D" id="3.30.590.20">
    <property type="match status" value="1"/>
</dbReference>